<keyword evidence="4 6" id="KW-1133">Transmembrane helix</keyword>
<feature type="transmembrane region" description="Helical" evidence="6">
    <location>
        <begin position="127"/>
        <end position="146"/>
    </location>
</feature>
<dbReference type="InterPro" id="IPR020846">
    <property type="entry name" value="MFS_dom"/>
</dbReference>
<dbReference type="RefSeq" id="WP_161104156.1">
    <property type="nucleotide sequence ID" value="NZ_JBHLYI010000004.1"/>
</dbReference>
<dbReference type="SUPFAM" id="SSF103473">
    <property type="entry name" value="MFS general substrate transporter"/>
    <property type="match status" value="1"/>
</dbReference>
<comment type="subcellular location">
    <subcellularLocation>
        <location evidence="1">Cell membrane</location>
        <topology evidence="1">Multi-pass membrane protein</topology>
    </subcellularLocation>
</comment>
<dbReference type="InterPro" id="IPR036259">
    <property type="entry name" value="MFS_trans_sf"/>
</dbReference>
<dbReference type="OrthoDB" id="9814237at2"/>
<dbReference type="EMBL" id="WUTW01000003">
    <property type="protein sequence ID" value="MXQ65951.1"/>
    <property type="molecule type" value="Genomic_DNA"/>
</dbReference>
<dbReference type="GO" id="GO:0022857">
    <property type="term" value="F:transmembrane transporter activity"/>
    <property type="evidence" value="ECO:0007669"/>
    <property type="project" value="InterPro"/>
</dbReference>
<keyword evidence="5 6" id="KW-0472">Membrane</keyword>
<organism evidence="8 9">
    <name type="scientific">Actinomadura rayongensis</name>
    <dbReference type="NCBI Taxonomy" id="1429076"/>
    <lineage>
        <taxon>Bacteria</taxon>
        <taxon>Bacillati</taxon>
        <taxon>Actinomycetota</taxon>
        <taxon>Actinomycetes</taxon>
        <taxon>Streptosporangiales</taxon>
        <taxon>Thermomonosporaceae</taxon>
        <taxon>Actinomadura</taxon>
    </lineage>
</organism>
<name>A0A6I4W8S1_9ACTN</name>
<keyword evidence="9" id="KW-1185">Reference proteome</keyword>
<feature type="transmembrane region" description="Helical" evidence="6">
    <location>
        <begin position="70"/>
        <end position="93"/>
    </location>
</feature>
<feature type="transmembrane region" description="Helical" evidence="6">
    <location>
        <begin position="39"/>
        <end position="63"/>
    </location>
</feature>
<dbReference type="InterPro" id="IPR011701">
    <property type="entry name" value="MFS"/>
</dbReference>
<evidence type="ECO:0000256" key="6">
    <source>
        <dbReference type="SAM" id="Phobius"/>
    </source>
</evidence>
<feature type="transmembrane region" description="Helical" evidence="6">
    <location>
        <begin position="329"/>
        <end position="350"/>
    </location>
</feature>
<dbReference type="InterPro" id="IPR050189">
    <property type="entry name" value="MFS_Efflux_Transporters"/>
</dbReference>
<keyword evidence="2" id="KW-1003">Cell membrane</keyword>
<gene>
    <name evidence="8" type="ORF">GQ466_18180</name>
</gene>
<dbReference type="AlphaFoldDB" id="A0A6I4W8S1"/>
<feature type="transmembrane region" description="Helical" evidence="6">
    <location>
        <begin position="200"/>
        <end position="222"/>
    </location>
</feature>
<evidence type="ECO:0000313" key="8">
    <source>
        <dbReference type="EMBL" id="MXQ65951.1"/>
    </source>
</evidence>
<evidence type="ECO:0000256" key="1">
    <source>
        <dbReference type="ARBA" id="ARBA00004651"/>
    </source>
</evidence>
<dbReference type="Gene3D" id="1.20.1250.20">
    <property type="entry name" value="MFS general substrate transporter like domains"/>
    <property type="match status" value="2"/>
</dbReference>
<reference evidence="8 9" key="1">
    <citation type="submission" date="2019-12" db="EMBL/GenBank/DDBJ databases">
        <title>Nocardia macrotermitis sp. nov. and Nocardia aurantia sp. nov., isolated from the gut of the fungus growing-termite Macrotermes natalensis.</title>
        <authorList>
            <person name="Christine B."/>
            <person name="Rene B."/>
        </authorList>
    </citation>
    <scope>NUCLEOTIDE SEQUENCE [LARGE SCALE GENOMIC DNA]</scope>
    <source>
        <strain evidence="8 9">DSM 102126</strain>
    </source>
</reference>
<accession>A0A6I4W8S1</accession>
<evidence type="ECO:0000256" key="5">
    <source>
        <dbReference type="ARBA" id="ARBA00023136"/>
    </source>
</evidence>
<dbReference type="CDD" id="cd17324">
    <property type="entry name" value="MFS_NepI_like"/>
    <property type="match status" value="1"/>
</dbReference>
<evidence type="ECO:0000313" key="9">
    <source>
        <dbReference type="Proteomes" id="UP000431901"/>
    </source>
</evidence>
<proteinExistence type="predicted"/>
<dbReference type="GO" id="GO:0005886">
    <property type="term" value="C:plasma membrane"/>
    <property type="evidence" value="ECO:0007669"/>
    <property type="project" value="UniProtKB-SubCell"/>
</dbReference>
<evidence type="ECO:0000256" key="4">
    <source>
        <dbReference type="ARBA" id="ARBA00022989"/>
    </source>
</evidence>
<feature type="transmembrane region" description="Helical" evidence="6">
    <location>
        <begin position="158"/>
        <end position="179"/>
    </location>
</feature>
<sequence>MPLALLALALGAFGIGTTEFVIAGLLPDLAGDFHTSIPAAGLLVSGYAFGTVVGAPLVTALGARLPRKGMLLGLVGLFIAAHVLSALAPGFLALLGARIVASFAHGAYMGVGSVVAAGLVRPEKRASAIALMFAGLSLANVLGVPLGTAVGQRFGWRVTFWVIAVVGVLAFAGIAALVPRSPRPAAGVRSELGAFRRGRVWLVLLTTALGWAPALAVITYVAPLLTDVTGFSSGAVPLVLTWLGVGMLAGGLLGGRYADRAPLASVYVTIAALALTSLVLLVTAHNKATAVVTLAVFGVVASATIPALQSRVLATASDAQTLASAANVAAFNLGNTVGPALAGVAIGAGLGYTAPLWVAALLGAGGLAAAVASARLERPSVAPVAEGARERSSV</sequence>
<protein>
    <submittedName>
        <fullName evidence="8">MFS transporter</fullName>
    </submittedName>
</protein>
<keyword evidence="3 6" id="KW-0812">Transmembrane</keyword>
<evidence type="ECO:0000259" key="7">
    <source>
        <dbReference type="PROSITE" id="PS50850"/>
    </source>
</evidence>
<feature type="transmembrane region" description="Helical" evidence="6">
    <location>
        <begin position="234"/>
        <end position="254"/>
    </location>
</feature>
<dbReference type="PROSITE" id="PS50850">
    <property type="entry name" value="MFS"/>
    <property type="match status" value="1"/>
</dbReference>
<evidence type="ECO:0000256" key="2">
    <source>
        <dbReference type="ARBA" id="ARBA00022475"/>
    </source>
</evidence>
<comment type="caution">
    <text evidence="8">The sequence shown here is derived from an EMBL/GenBank/DDBJ whole genome shotgun (WGS) entry which is preliminary data.</text>
</comment>
<dbReference type="Pfam" id="PF07690">
    <property type="entry name" value="MFS_1"/>
    <property type="match status" value="1"/>
</dbReference>
<feature type="transmembrane region" description="Helical" evidence="6">
    <location>
        <begin position="99"/>
        <end position="120"/>
    </location>
</feature>
<dbReference type="PANTHER" id="PTHR43124">
    <property type="entry name" value="PURINE EFFLUX PUMP PBUE"/>
    <property type="match status" value="1"/>
</dbReference>
<feature type="transmembrane region" description="Helical" evidence="6">
    <location>
        <begin position="290"/>
        <end position="308"/>
    </location>
</feature>
<feature type="transmembrane region" description="Helical" evidence="6">
    <location>
        <begin position="266"/>
        <end position="284"/>
    </location>
</feature>
<evidence type="ECO:0000256" key="3">
    <source>
        <dbReference type="ARBA" id="ARBA00022692"/>
    </source>
</evidence>
<dbReference type="PANTHER" id="PTHR43124:SF3">
    <property type="entry name" value="CHLORAMPHENICOL EFFLUX PUMP RV0191"/>
    <property type="match status" value="1"/>
</dbReference>
<feature type="transmembrane region" description="Helical" evidence="6">
    <location>
        <begin position="356"/>
        <end position="374"/>
    </location>
</feature>
<feature type="domain" description="Major facilitator superfamily (MFS) profile" evidence="7">
    <location>
        <begin position="4"/>
        <end position="381"/>
    </location>
</feature>
<dbReference type="Proteomes" id="UP000431901">
    <property type="component" value="Unassembled WGS sequence"/>
</dbReference>